<keyword evidence="5" id="KW-0560">Oxidoreductase</keyword>
<dbReference type="Gene3D" id="3.40.50.720">
    <property type="entry name" value="NAD(P)-binding Rossmann-like Domain"/>
    <property type="match status" value="1"/>
</dbReference>
<evidence type="ECO:0000313" key="9">
    <source>
        <dbReference type="Proteomes" id="UP001224644"/>
    </source>
</evidence>
<comment type="cofactor">
    <cofactor evidence="1">
        <name>FAD</name>
        <dbReference type="ChEBI" id="CHEBI:57692"/>
    </cofactor>
</comment>
<feature type="domain" description="NAD-dependent epimerase/dehydratase" evidence="6">
    <location>
        <begin position="555"/>
        <end position="731"/>
    </location>
</feature>
<evidence type="ECO:0000313" key="8">
    <source>
        <dbReference type="EMBL" id="MDN3592260.1"/>
    </source>
</evidence>
<evidence type="ECO:0000259" key="6">
    <source>
        <dbReference type="Pfam" id="PF01370"/>
    </source>
</evidence>
<dbReference type="InterPro" id="IPR036188">
    <property type="entry name" value="FAD/NAD-bd_sf"/>
</dbReference>
<dbReference type="Proteomes" id="UP001224644">
    <property type="component" value="Unassembled WGS sequence"/>
</dbReference>
<evidence type="ECO:0000256" key="3">
    <source>
        <dbReference type="ARBA" id="ARBA00022630"/>
    </source>
</evidence>
<dbReference type="SUPFAM" id="SSF51735">
    <property type="entry name" value="NAD(P)-binding Rossmann-fold domains"/>
    <property type="match status" value="1"/>
</dbReference>
<name>A0ABT8BLR8_9HYPH</name>
<keyword evidence="9" id="KW-1185">Reference proteome</keyword>
<reference evidence="9" key="1">
    <citation type="journal article" date="2019" name="Int. J. Syst. Evol. Microbiol.">
        <title>The Global Catalogue of Microorganisms (GCM) 10K type strain sequencing project: providing services to taxonomists for standard genome sequencing and annotation.</title>
        <authorList>
            <consortium name="The Broad Institute Genomics Platform"/>
            <consortium name="The Broad Institute Genome Sequencing Center for Infectious Disease"/>
            <person name="Wu L."/>
            <person name="Ma J."/>
        </authorList>
    </citation>
    <scope>NUCLEOTIDE SEQUENCE [LARGE SCALE GENOMIC DNA]</scope>
    <source>
        <strain evidence="9">CECT 7069</strain>
    </source>
</reference>
<dbReference type="InterPro" id="IPR036291">
    <property type="entry name" value="NAD(P)-bd_dom_sf"/>
</dbReference>
<organism evidence="8 9">
    <name type="scientific">Methylobacterium adhaesivum</name>
    <dbReference type="NCBI Taxonomy" id="333297"/>
    <lineage>
        <taxon>Bacteria</taxon>
        <taxon>Pseudomonadati</taxon>
        <taxon>Pseudomonadota</taxon>
        <taxon>Alphaproteobacteria</taxon>
        <taxon>Hyphomicrobiales</taxon>
        <taxon>Methylobacteriaceae</taxon>
        <taxon>Methylobacterium</taxon>
    </lineage>
</organism>
<evidence type="ECO:0000259" key="7">
    <source>
        <dbReference type="Pfam" id="PF05199"/>
    </source>
</evidence>
<evidence type="ECO:0000256" key="1">
    <source>
        <dbReference type="ARBA" id="ARBA00001974"/>
    </source>
</evidence>
<gene>
    <name evidence="8" type="ORF">QWZ12_16830</name>
</gene>
<dbReference type="InterPro" id="IPR001509">
    <property type="entry name" value="Epimerase_deHydtase"/>
</dbReference>
<dbReference type="InterPro" id="IPR051473">
    <property type="entry name" value="P2Ox-like"/>
</dbReference>
<dbReference type="Pfam" id="PF01370">
    <property type="entry name" value="Epimerase"/>
    <property type="match status" value="1"/>
</dbReference>
<keyword evidence="3" id="KW-0285">Flavoprotein</keyword>
<dbReference type="PANTHER" id="PTHR42784">
    <property type="entry name" value="PYRANOSE 2-OXIDASE"/>
    <property type="match status" value="1"/>
</dbReference>
<evidence type="ECO:0000256" key="2">
    <source>
        <dbReference type="ARBA" id="ARBA00010790"/>
    </source>
</evidence>
<comment type="caution">
    <text evidence="8">The sequence shown here is derived from an EMBL/GenBank/DDBJ whole genome shotgun (WGS) entry which is preliminary data.</text>
</comment>
<dbReference type="Pfam" id="PF05199">
    <property type="entry name" value="GMC_oxred_C"/>
    <property type="match status" value="1"/>
</dbReference>
<accession>A0ABT8BLR8</accession>
<evidence type="ECO:0000256" key="5">
    <source>
        <dbReference type="ARBA" id="ARBA00023002"/>
    </source>
</evidence>
<dbReference type="EMBL" id="JAUFPX010000017">
    <property type="protein sequence ID" value="MDN3592260.1"/>
    <property type="molecule type" value="Genomic_DNA"/>
</dbReference>
<keyword evidence="4" id="KW-0274">FAD</keyword>
<dbReference type="InterPro" id="IPR007867">
    <property type="entry name" value="GMC_OxRtase_C"/>
</dbReference>
<feature type="domain" description="Glucose-methanol-choline oxidoreductase C-terminal" evidence="7">
    <location>
        <begin position="394"/>
        <end position="520"/>
    </location>
</feature>
<dbReference type="PANTHER" id="PTHR42784:SF1">
    <property type="entry name" value="PYRANOSE 2-OXIDASE"/>
    <property type="match status" value="1"/>
</dbReference>
<dbReference type="Gene3D" id="3.50.50.60">
    <property type="entry name" value="FAD/NAD(P)-binding domain"/>
    <property type="match status" value="2"/>
</dbReference>
<proteinExistence type="inferred from homology"/>
<dbReference type="SUPFAM" id="SSF51905">
    <property type="entry name" value="FAD/NAD(P)-binding domain"/>
    <property type="match status" value="1"/>
</dbReference>
<sequence length="894" mass="97958">MPMLDLHNGDAPSVPADCDVCLVGSGPAGSTLARELSGTRLRVVLLESGTTARSEAADALNAVENIGYPRTPDQWAVRNRILGGSSHTWGGRCAPFDAEDLEKRSWVPGSGWPMSIADLDVYLDRSAAHLGLAAGRWPSDARFWAASRREVPGPMPDARLLQPALWQYSRDTAETYLYEYMRFGRHLTDQVGVNITVITGATVLRVDPVPSGRAVRSVVFAGPDGQRRTLRARTVVLCSGGIENPRLLLTSNAIVPGGLGNDRDLVGRYFMDHLRGSVATFSIADAARLQRRLGRYNVRGHLFRAGLRLSPELQRSEGLLNAAVWLGEDVAADDPWNALRRLRGGEPRSMADLGIVATHARLVVRGLADYFVARNGVPRRYAALTLDGMCEQRPDRDSRVGLSEREDRFGVRLPQIDWRVHPDESRSLRRLARLVADESARMALPAPILADWVREGGDMPATFRDVAHPTGTTRMAESPTNGVVDANCRVHSIEGLYVAGSSVFPTASHCNPTQMIVALAIRLADHLKGEAERRSDTPVLTDSRLSPARATAPRVLVTGATGRIGRVVVADLIERGYRVRATTSKVPPGSRTEDDTIAWRRFDLQEAGDYDDLVKDCQAVLHIAAEMAEPTRMEMANVTATGLLAAAAERAGVTAFCYTSSVAVYGSGVERTAAEDSPVLTADRDVPTEYWAVDQTRAYGRTKLGGEGALRRAARSVRYVVLRPAVVVSVAQIIEIREWSRVKRALTAHRHAHHVYVGDVSDAIIWSMARALAGAGAPGSVETFNLSEDDFGEPTHADFLRKAFAASGDRRFRVPAVPWIVDWLRDFLRFRRSPLRHPGWRMRFPNERLLAAGYRFRFGMAHAHAAALAALRDEATLHRPARAEPFASKPSTVE</sequence>
<protein>
    <submittedName>
        <fullName evidence="8">GMC oxidoreductase</fullName>
    </submittedName>
</protein>
<evidence type="ECO:0000256" key="4">
    <source>
        <dbReference type="ARBA" id="ARBA00022827"/>
    </source>
</evidence>
<comment type="similarity">
    <text evidence="2">Belongs to the GMC oxidoreductase family.</text>
</comment>